<dbReference type="PANTHER" id="PTHR32166">
    <property type="entry name" value="OSJNBA0013A04.12 PROTEIN"/>
    <property type="match status" value="1"/>
</dbReference>
<organism evidence="3 4">
    <name type="scientific">Elaeis guineensis var. tenera</name>
    <name type="common">Oil palm</name>
    <dbReference type="NCBI Taxonomy" id="51953"/>
    <lineage>
        <taxon>Eukaryota</taxon>
        <taxon>Viridiplantae</taxon>
        <taxon>Streptophyta</taxon>
        <taxon>Embryophyta</taxon>
        <taxon>Tracheophyta</taxon>
        <taxon>Spermatophyta</taxon>
        <taxon>Magnoliopsida</taxon>
        <taxon>Liliopsida</taxon>
        <taxon>Arecaceae</taxon>
        <taxon>Arecoideae</taxon>
        <taxon>Cocoseae</taxon>
        <taxon>Elaeidinae</taxon>
        <taxon>Elaeis</taxon>
    </lineage>
</organism>
<dbReference type="InterPro" id="IPR008906">
    <property type="entry name" value="HATC_C_dom"/>
</dbReference>
<dbReference type="InterPro" id="IPR012337">
    <property type="entry name" value="RNaseH-like_sf"/>
</dbReference>
<evidence type="ECO:0000259" key="2">
    <source>
        <dbReference type="Pfam" id="PF05699"/>
    </source>
</evidence>
<dbReference type="Proteomes" id="UP000504607">
    <property type="component" value="Chromosome 4"/>
</dbReference>
<keyword evidence="3" id="KW-1185">Reference proteome</keyword>
<dbReference type="AlphaFoldDB" id="A0A8N4F433"/>
<dbReference type="OrthoDB" id="665890at2759"/>
<evidence type="ECO:0000313" key="3">
    <source>
        <dbReference type="Proteomes" id="UP000504607"/>
    </source>
</evidence>
<gene>
    <name evidence="4" type="primary">LOC114914087</name>
</gene>
<proteinExistence type="predicted"/>
<dbReference type="PANTHER" id="PTHR32166:SF123">
    <property type="entry name" value="BED-TYPE DOMAIN-CONTAINING PROTEIN"/>
    <property type="match status" value="1"/>
</dbReference>
<dbReference type="GO" id="GO:0046983">
    <property type="term" value="F:protein dimerization activity"/>
    <property type="evidence" value="ECO:0007669"/>
    <property type="project" value="InterPro"/>
</dbReference>
<feature type="region of interest" description="Disordered" evidence="1">
    <location>
        <begin position="139"/>
        <end position="217"/>
    </location>
</feature>
<reference evidence="4" key="1">
    <citation type="submission" date="2025-08" db="UniProtKB">
        <authorList>
            <consortium name="RefSeq"/>
        </authorList>
    </citation>
    <scope>IDENTIFICATION</scope>
</reference>
<evidence type="ECO:0000256" key="1">
    <source>
        <dbReference type="SAM" id="MobiDB-lite"/>
    </source>
</evidence>
<dbReference type="SUPFAM" id="SSF53098">
    <property type="entry name" value="Ribonuclease H-like"/>
    <property type="match status" value="1"/>
</dbReference>
<feature type="compositionally biased region" description="Acidic residues" evidence="1">
    <location>
        <begin position="168"/>
        <end position="201"/>
    </location>
</feature>
<sequence length="217" mass="25528">MNSFLPVKFKFNLSYFIYLALWWESFGERCKELQRLAIRVLSLTCSATGCERNWSTFEHIHSKKRNHLEQQRLNALVFVKYNIQLEMRQQKRQEKGEAYDPIYLSDMESDDEWITEQEEPCLLDDVPWLDVNECFDIDEGPNNRTRKRRPRNLNVDGKGKGKEKVVEEDIEVIEEDEGNEEEEEEEENQEMIMLEDDDDDGGGSGDGDISLEDDCDD</sequence>
<name>A0A8N4F433_ELAGV</name>
<dbReference type="RefSeq" id="XP_029119956.1">
    <property type="nucleotide sequence ID" value="XM_029264123.1"/>
</dbReference>
<feature type="domain" description="HAT C-terminal dimerisation" evidence="2">
    <location>
        <begin position="20"/>
        <end position="83"/>
    </location>
</feature>
<dbReference type="Pfam" id="PF05699">
    <property type="entry name" value="Dimer_Tnp_hAT"/>
    <property type="match status" value="1"/>
</dbReference>
<accession>A0A8N4F433</accession>
<feature type="compositionally biased region" description="Basic and acidic residues" evidence="1">
    <location>
        <begin position="157"/>
        <end position="167"/>
    </location>
</feature>
<protein>
    <submittedName>
        <fullName evidence="4">Uncharacterized protein LOC114914087 isoform X1</fullName>
    </submittedName>
</protein>
<evidence type="ECO:0000313" key="4">
    <source>
        <dbReference type="RefSeq" id="XP_029119956.1"/>
    </source>
</evidence>